<feature type="chain" id="PRO_5022867911" evidence="1">
    <location>
        <begin position="22"/>
        <end position="254"/>
    </location>
</feature>
<evidence type="ECO:0000259" key="2">
    <source>
        <dbReference type="Pfam" id="PF03537"/>
    </source>
</evidence>
<evidence type="ECO:0000256" key="1">
    <source>
        <dbReference type="SAM" id="SignalP"/>
    </source>
</evidence>
<keyword evidence="4" id="KW-1185">Reference proteome</keyword>
<dbReference type="SUPFAM" id="SSF51445">
    <property type="entry name" value="(Trans)glycosidases"/>
    <property type="match status" value="1"/>
</dbReference>
<evidence type="ECO:0000313" key="3">
    <source>
        <dbReference type="EMBL" id="KAA1427516.1"/>
    </source>
</evidence>
<feature type="signal peptide" evidence="1">
    <location>
        <begin position="1"/>
        <end position="21"/>
    </location>
</feature>
<dbReference type="InterPro" id="IPR013785">
    <property type="entry name" value="Aldolase_TIM"/>
</dbReference>
<sequence>MRRLIAITVAVLACGAAPAYGGEPALPSESDVDYQLGGANDDIPDEVGIVVRDRKDEPFAGRFNVCYVNGFQTQPDERRFWRRHHWRLVLKDDGRAVVDEVWGEWLLDTRTRAKRRALARIVGRWTERCAADGFDAVELDNLDSFTRSHRLIKRRHALAYARLVVRRAHRAGLPVGQKNLAGFDGTTIGFDFAVAEECGRWRECHRYAASYDDQVLAVEYRRRDFDRTCAGYGDRWSVVLRDLALTPDGVHRYC</sequence>
<keyword evidence="1" id="KW-0732">Signal</keyword>
<dbReference type="Gene3D" id="3.20.20.70">
    <property type="entry name" value="Aldolase class I"/>
    <property type="match status" value="1"/>
</dbReference>
<dbReference type="AlphaFoldDB" id="A0A5B1M4E2"/>
<dbReference type="InterPro" id="IPR004352">
    <property type="entry name" value="GH114_TIM-barrel"/>
</dbReference>
<organism evidence="3 4">
    <name type="scientific">Nocardioides antri</name>
    <dbReference type="NCBI Taxonomy" id="2607659"/>
    <lineage>
        <taxon>Bacteria</taxon>
        <taxon>Bacillati</taxon>
        <taxon>Actinomycetota</taxon>
        <taxon>Actinomycetes</taxon>
        <taxon>Propionibacteriales</taxon>
        <taxon>Nocardioidaceae</taxon>
        <taxon>Nocardioides</taxon>
    </lineage>
</organism>
<comment type="caution">
    <text evidence="3">The sequence shown here is derived from an EMBL/GenBank/DDBJ whole genome shotgun (WGS) entry which is preliminary data.</text>
</comment>
<reference evidence="3 4" key="2">
    <citation type="submission" date="2019-09" db="EMBL/GenBank/DDBJ databases">
        <authorList>
            <person name="Jin C."/>
        </authorList>
    </citation>
    <scope>NUCLEOTIDE SEQUENCE [LARGE SCALE GENOMIC DNA]</scope>
    <source>
        <strain evidence="3 4">BN140041</strain>
    </source>
</reference>
<protein>
    <submittedName>
        <fullName evidence="3">Endo alpha-1,4 polygalactosaminidase</fullName>
    </submittedName>
</protein>
<gene>
    <name evidence="3" type="ORF">F0U47_08615</name>
</gene>
<name>A0A5B1M4E2_9ACTN</name>
<dbReference type="InterPro" id="IPR017853">
    <property type="entry name" value="GH"/>
</dbReference>
<dbReference type="Proteomes" id="UP000324351">
    <property type="component" value="Unassembled WGS sequence"/>
</dbReference>
<evidence type="ECO:0000313" key="4">
    <source>
        <dbReference type="Proteomes" id="UP000324351"/>
    </source>
</evidence>
<dbReference type="Pfam" id="PF03537">
    <property type="entry name" value="Glyco_hydro_114"/>
    <property type="match status" value="1"/>
</dbReference>
<reference evidence="3 4" key="1">
    <citation type="submission" date="2019-09" db="EMBL/GenBank/DDBJ databases">
        <title>Nocardioides panacisoli sp. nov., isolated from the soil of a ginseng field.</title>
        <authorList>
            <person name="Cho C."/>
        </authorList>
    </citation>
    <scope>NUCLEOTIDE SEQUENCE [LARGE SCALE GENOMIC DNA]</scope>
    <source>
        <strain evidence="3 4">BN140041</strain>
    </source>
</reference>
<dbReference type="PANTHER" id="PTHR35273:SF2">
    <property type="entry name" value="ALPHA-GALACTOSIDASE"/>
    <property type="match status" value="1"/>
</dbReference>
<feature type="domain" description="Glycoside-hydrolase family GH114 TIM-barrel" evidence="2">
    <location>
        <begin position="33"/>
        <end position="246"/>
    </location>
</feature>
<proteinExistence type="predicted"/>
<dbReference type="EMBL" id="VUJW01000003">
    <property type="protein sequence ID" value="KAA1427516.1"/>
    <property type="molecule type" value="Genomic_DNA"/>
</dbReference>
<dbReference type="RefSeq" id="WP_149749880.1">
    <property type="nucleotide sequence ID" value="NZ_VUJW01000003.1"/>
</dbReference>
<accession>A0A5B1M4E2</accession>
<dbReference type="PANTHER" id="PTHR35273">
    <property type="entry name" value="ALPHA-1,4 POLYGALACTOSAMINIDASE, PUTATIVE (AFU_ORTHOLOGUE AFUA_3G07890)-RELATED"/>
    <property type="match status" value="1"/>
</dbReference>